<evidence type="ECO:0000313" key="5">
    <source>
        <dbReference type="Proteomes" id="UP000049828"/>
    </source>
</evidence>
<dbReference type="Gene3D" id="2.30.42.10">
    <property type="match status" value="1"/>
</dbReference>
<protein>
    <submittedName>
        <fullName evidence="4">SpoIVB peptidase</fullName>
        <ecNumber evidence="4">3.4.21.116</ecNumber>
    </submittedName>
    <submittedName>
        <fullName evidence="3">Stage IV sporulation protein B</fullName>
    </submittedName>
</protein>
<keyword evidence="4" id="KW-0378">Hydrolase</keyword>
<evidence type="ECO:0000313" key="4">
    <source>
        <dbReference type="EMBL" id="RHD04806.1"/>
    </source>
</evidence>
<dbReference type="PROSITE" id="PS51494">
    <property type="entry name" value="SPOIVB"/>
    <property type="match status" value="1"/>
</dbReference>
<keyword evidence="5" id="KW-1185">Reference proteome</keyword>
<dbReference type="STRING" id="360807.ERS852392_00439"/>
<dbReference type="InterPro" id="IPR036034">
    <property type="entry name" value="PDZ_sf"/>
</dbReference>
<evidence type="ECO:0000313" key="3">
    <source>
        <dbReference type="EMBL" id="CRL32801.1"/>
    </source>
</evidence>
<dbReference type="Proteomes" id="UP000049828">
    <property type="component" value="Unassembled WGS sequence"/>
</dbReference>
<reference evidence="3" key="1">
    <citation type="submission" date="2015-05" db="EMBL/GenBank/DDBJ databases">
        <authorList>
            <person name="Wang D.B."/>
            <person name="Wang M."/>
        </authorList>
    </citation>
    <scope>NUCLEOTIDE SEQUENCE [LARGE SCALE GENOMIC DNA]</scope>
    <source>
        <strain evidence="3">L1-83</strain>
    </source>
</reference>
<reference evidence="4 6" key="3">
    <citation type="submission" date="2018-08" db="EMBL/GenBank/DDBJ databases">
        <title>A genome reference for cultivated species of the human gut microbiota.</title>
        <authorList>
            <person name="Zou Y."/>
            <person name="Xue W."/>
            <person name="Luo G."/>
        </authorList>
    </citation>
    <scope>NUCLEOTIDE SEQUENCE [LARGE SCALE GENOMIC DNA]</scope>
    <source>
        <strain evidence="4 6">AM32-8LB</strain>
    </source>
</reference>
<feature type="domain" description="Peptidase S55" evidence="2">
    <location>
        <begin position="180"/>
        <end position="403"/>
    </location>
</feature>
<dbReference type="InterPro" id="IPR008763">
    <property type="entry name" value="Peptidase_S55"/>
</dbReference>
<dbReference type="Pfam" id="PF05580">
    <property type="entry name" value="Peptidase_S55"/>
    <property type="match status" value="1"/>
</dbReference>
<dbReference type="RefSeq" id="WP_021924216.1">
    <property type="nucleotide sequence ID" value="NZ_CAKZTK010000002.1"/>
</dbReference>
<keyword evidence="1" id="KW-0812">Transmembrane</keyword>
<dbReference type="EMBL" id="QSIQ01000005">
    <property type="protein sequence ID" value="RHD04806.1"/>
    <property type="molecule type" value="Genomic_DNA"/>
</dbReference>
<dbReference type="EMBL" id="CVRS01000016">
    <property type="protein sequence ID" value="CRL32801.1"/>
    <property type="molecule type" value="Genomic_DNA"/>
</dbReference>
<proteinExistence type="predicted"/>
<sequence length="403" mass="44033">MDRYKSFFRGIAYAGYCIVFLFAVYTFEKSIPDQIYVKAGEAIDYQFQVPVTMEIQEDSSPVAKSTNNANVRQSYIVTCRLFGIFPVKDIEVVLVDGDAVYAGGMPIGIYVKTRGVLVIGTSEVERPDGSEAAPAENILKAGDYILSVNGEKVAEKEDLQRLVQQNGAEKEILKINRKGEEVEVGVTPVQNKNGTYMLGAWVRDDLAGIGTLTYYKEDGTYGALGHAVSDGDVGERIQMREGYVYNAQIIGVKKGQKGNPGELSGMIRYQSADCLGTIEENTDIGIYGKLDGNIAALPRGDYYNICYKQDIKQGPATIICGFTGEKKEYAIEIESLDYSGREANKGILFRVTDEQLLDMTGGIVQGMSGSPILQDGKIIGAVTHVFVSDSSMGYGIFIENMVE</sequence>
<dbReference type="InterPro" id="IPR014219">
    <property type="entry name" value="SpoIVB"/>
</dbReference>
<dbReference type="EC" id="3.4.21.116" evidence="4"/>
<gene>
    <name evidence="4" type="primary">spoIVB</name>
    <name evidence="4" type="ORF">DW813_05205</name>
    <name evidence="3" type="ORF">RIL183_00541</name>
</gene>
<dbReference type="Pfam" id="PF17820">
    <property type="entry name" value="PDZ_6"/>
    <property type="match status" value="1"/>
</dbReference>
<feature type="transmembrane region" description="Helical" evidence="1">
    <location>
        <begin position="7"/>
        <end position="27"/>
    </location>
</feature>
<dbReference type="NCBIfam" id="TIGR02860">
    <property type="entry name" value="spore_IV_B"/>
    <property type="match status" value="1"/>
</dbReference>
<dbReference type="InterPro" id="IPR009003">
    <property type="entry name" value="Peptidase_S1_PA"/>
</dbReference>
<dbReference type="SUPFAM" id="SSF50156">
    <property type="entry name" value="PDZ domain-like"/>
    <property type="match status" value="1"/>
</dbReference>
<dbReference type="OrthoDB" id="9765242at2"/>
<dbReference type="GO" id="GO:0016787">
    <property type="term" value="F:hydrolase activity"/>
    <property type="evidence" value="ECO:0007669"/>
    <property type="project" value="UniProtKB-KW"/>
</dbReference>
<dbReference type="Proteomes" id="UP000266391">
    <property type="component" value="Unassembled WGS sequence"/>
</dbReference>
<accession>A0A0M6WAQ3</accession>
<reference evidence="5" key="2">
    <citation type="submission" date="2015-05" db="EMBL/GenBank/DDBJ databases">
        <authorList>
            <consortium name="Pathogen Informatics"/>
        </authorList>
    </citation>
    <scope>NUCLEOTIDE SEQUENCE [LARGE SCALE GENOMIC DNA]</scope>
    <source>
        <strain evidence="5">L1-83</strain>
    </source>
</reference>
<keyword evidence="1" id="KW-1133">Transmembrane helix</keyword>
<dbReference type="InterPro" id="IPR041489">
    <property type="entry name" value="PDZ_6"/>
</dbReference>
<dbReference type="AlphaFoldDB" id="A0A0M6WAQ3"/>
<dbReference type="SUPFAM" id="SSF50494">
    <property type="entry name" value="Trypsin-like serine proteases"/>
    <property type="match status" value="1"/>
</dbReference>
<name>A0A0M6WAQ3_9FIRM</name>
<keyword evidence="1" id="KW-0472">Membrane</keyword>
<evidence type="ECO:0000259" key="2">
    <source>
        <dbReference type="PROSITE" id="PS51494"/>
    </source>
</evidence>
<evidence type="ECO:0000256" key="1">
    <source>
        <dbReference type="SAM" id="Phobius"/>
    </source>
</evidence>
<evidence type="ECO:0000313" key="6">
    <source>
        <dbReference type="Proteomes" id="UP000266391"/>
    </source>
</evidence>
<organism evidence="3 5">
    <name type="scientific">Roseburia inulinivorans</name>
    <dbReference type="NCBI Taxonomy" id="360807"/>
    <lineage>
        <taxon>Bacteria</taxon>
        <taxon>Bacillati</taxon>
        <taxon>Bacillota</taxon>
        <taxon>Clostridia</taxon>
        <taxon>Lachnospirales</taxon>
        <taxon>Lachnospiraceae</taxon>
        <taxon>Roseburia</taxon>
    </lineage>
</organism>